<dbReference type="Gene3D" id="3.30.590.20">
    <property type="match status" value="1"/>
</dbReference>
<dbReference type="Proteomes" id="UP000194225">
    <property type="component" value="Unassembled WGS sequence"/>
</dbReference>
<sequence>MNSRPCSDSVPARHAGAPSLGVEEEFFLIDPGSRAVASRASRVVARAREAVGDLVSGEFDECQVEVKTPPCREGADLYDELVTVRGAAASAAQAEGVGICASGTPVIGREGPAIIGDHPRYRAGLDQFGTLLDGFAICAAHVHVHMPDREEAVLVGNHLRPWLPLFVAMSANSPFLNARDMGYASWRTVIRGRFPALGAPPYVESLDHYERLAAALQESEAMLDAGVPFWDVRPNPRYPTVEVRVMDVQAEAADTVGLAVLIRALVLTAGALVRRGHTGPETCSELVRAAYWRAARDGWAGKGVDALTGRVLPCSVQAARLAEFVRPALEEHGDLDRAMGFLRRLAERGCGAQRQRASWRHRAHVADVVDDLAQLTSGRRRA</sequence>
<keyword evidence="3 5" id="KW-0067">ATP-binding</keyword>
<accession>A0AAE6ND81</accession>
<dbReference type="InterPro" id="IPR050141">
    <property type="entry name" value="GCL_type2/YbdK_subfam"/>
</dbReference>
<evidence type="ECO:0000256" key="4">
    <source>
        <dbReference type="ARBA" id="ARBA00048819"/>
    </source>
</evidence>
<dbReference type="InterPro" id="IPR011793">
    <property type="entry name" value="YbdK"/>
</dbReference>
<dbReference type="PANTHER" id="PTHR36510">
    <property type="entry name" value="GLUTAMATE--CYSTEINE LIGASE 2-RELATED"/>
    <property type="match status" value="1"/>
</dbReference>
<gene>
    <name evidence="6" type="primary">ybdK_1</name>
    <name evidence="6" type="ORF">BG653_05055</name>
    <name evidence="7" type="ORF">CP981_01430</name>
</gene>
<dbReference type="GO" id="GO:0042398">
    <property type="term" value="P:modified amino acid biosynthetic process"/>
    <property type="evidence" value="ECO:0007669"/>
    <property type="project" value="InterPro"/>
</dbReference>
<dbReference type="EMBL" id="CP023691">
    <property type="protein sequence ID" value="QEV50512.1"/>
    <property type="molecule type" value="Genomic_DNA"/>
</dbReference>
<proteinExistence type="inferred from homology"/>
<evidence type="ECO:0000313" key="9">
    <source>
        <dbReference type="Proteomes" id="UP000325458"/>
    </source>
</evidence>
<dbReference type="EMBL" id="MIGA01000039">
    <property type="protein sequence ID" value="OSY41692.1"/>
    <property type="molecule type" value="Genomic_DNA"/>
</dbReference>
<dbReference type="Proteomes" id="UP000325458">
    <property type="component" value="Chromosome"/>
</dbReference>
<dbReference type="EC" id="6.3.2.2" evidence="5"/>
<keyword evidence="8" id="KW-1185">Reference proteome</keyword>
<dbReference type="RefSeq" id="WP_085926657.1">
    <property type="nucleotide sequence ID" value="NZ_BAABSS010000016.1"/>
</dbReference>
<dbReference type="AlphaFoldDB" id="A0AAE6ND81"/>
<name>A0AAE6ND81_STRPT</name>
<dbReference type="InterPro" id="IPR014746">
    <property type="entry name" value="Gln_synth/guanido_kin_cat_dom"/>
</dbReference>
<evidence type="ECO:0000256" key="5">
    <source>
        <dbReference type="HAMAP-Rule" id="MF_01609"/>
    </source>
</evidence>
<evidence type="ECO:0000313" key="8">
    <source>
        <dbReference type="Proteomes" id="UP000194225"/>
    </source>
</evidence>
<evidence type="ECO:0000313" key="7">
    <source>
        <dbReference type="EMBL" id="QEV50512.1"/>
    </source>
</evidence>
<evidence type="ECO:0000256" key="1">
    <source>
        <dbReference type="ARBA" id="ARBA00022598"/>
    </source>
</evidence>
<keyword evidence="1 5" id="KW-0436">Ligase</keyword>
<dbReference type="NCBIfam" id="TIGR02050">
    <property type="entry name" value="gshA_cyan_rel"/>
    <property type="match status" value="1"/>
</dbReference>
<keyword evidence="2 5" id="KW-0547">Nucleotide-binding</keyword>
<dbReference type="Pfam" id="PF04107">
    <property type="entry name" value="GCS2"/>
    <property type="match status" value="1"/>
</dbReference>
<dbReference type="PANTHER" id="PTHR36510:SF1">
    <property type="entry name" value="GLUTAMATE--CYSTEINE LIGASE 2-RELATED"/>
    <property type="match status" value="1"/>
</dbReference>
<protein>
    <recommendedName>
        <fullName evidence="5">Putative glutamate--cysteine ligase 2</fullName>
        <ecNumber evidence="5">6.3.2.2</ecNumber>
    </recommendedName>
    <alternativeName>
        <fullName evidence="5">Gamma-glutamylcysteine synthetase 2</fullName>
        <shortName evidence="5">GCS 2</shortName>
        <shortName evidence="5">Gamma-GCS 2</shortName>
    </alternativeName>
</protein>
<dbReference type="GO" id="GO:0004357">
    <property type="term" value="F:glutamate-cysteine ligase activity"/>
    <property type="evidence" value="ECO:0007669"/>
    <property type="project" value="UniProtKB-EC"/>
</dbReference>
<dbReference type="KEGG" id="spla:CP981_01430"/>
<evidence type="ECO:0000256" key="3">
    <source>
        <dbReference type="ARBA" id="ARBA00022840"/>
    </source>
</evidence>
<evidence type="ECO:0000313" key="6">
    <source>
        <dbReference type="EMBL" id="OSY41692.1"/>
    </source>
</evidence>
<dbReference type="NCBIfam" id="NF010041">
    <property type="entry name" value="PRK13517.1-1"/>
    <property type="match status" value="1"/>
</dbReference>
<dbReference type="GO" id="GO:0005524">
    <property type="term" value="F:ATP binding"/>
    <property type="evidence" value="ECO:0007669"/>
    <property type="project" value="UniProtKB-KW"/>
</dbReference>
<dbReference type="SUPFAM" id="SSF55931">
    <property type="entry name" value="Glutamine synthetase/guanido kinase"/>
    <property type="match status" value="1"/>
</dbReference>
<comment type="catalytic activity">
    <reaction evidence="4 5">
        <text>L-cysteine + L-glutamate + ATP = gamma-L-glutamyl-L-cysteine + ADP + phosphate + H(+)</text>
        <dbReference type="Rhea" id="RHEA:13285"/>
        <dbReference type="ChEBI" id="CHEBI:15378"/>
        <dbReference type="ChEBI" id="CHEBI:29985"/>
        <dbReference type="ChEBI" id="CHEBI:30616"/>
        <dbReference type="ChEBI" id="CHEBI:35235"/>
        <dbReference type="ChEBI" id="CHEBI:43474"/>
        <dbReference type="ChEBI" id="CHEBI:58173"/>
        <dbReference type="ChEBI" id="CHEBI:456216"/>
        <dbReference type="EC" id="6.3.2.2"/>
    </reaction>
</comment>
<dbReference type="HAMAP" id="MF_01609">
    <property type="entry name" value="Glu_cys_ligase_2"/>
    <property type="match status" value="1"/>
</dbReference>
<evidence type="ECO:0000256" key="2">
    <source>
        <dbReference type="ARBA" id="ARBA00022741"/>
    </source>
</evidence>
<comment type="similarity">
    <text evidence="5">Belongs to the glutamate--cysteine ligase type 2 family. YbdK subfamily.</text>
</comment>
<dbReference type="InterPro" id="IPR006336">
    <property type="entry name" value="GCS2"/>
</dbReference>
<organism evidence="7 9">
    <name type="scientific">Streptomyces platensis</name>
    <dbReference type="NCBI Taxonomy" id="58346"/>
    <lineage>
        <taxon>Bacteria</taxon>
        <taxon>Bacillati</taxon>
        <taxon>Actinomycetota</taxon>
        <taxon>Actinomycetes</taxon>
        <taxon>Kitasatosporales</taxon>
        <taxon>Streptomycetaceae</taxon>
        <taxon>Streptomyces</taxon>
    </lineage>
</organism>
<reference evidence="7 9" key="2">
    <citation type="submission" date="2017-09" db="EMBL/GenBank/DDBJ databases">
        <authorList>
            <person name="Lee N."/>
            <person name="Cho B.-K."/>
        </authorList>
    </citation>
    <scope>NUCLEOTIDE SEQUENCE [LARGE SCALE GENOMIC DNA]</scope>
    <source>
        <strain evidence="7 9">ATCC 23948</strain>
    </source>
</reference>
<comment type="function">
    <text evidence="5">ATP-dependent carboxylate-amine ligase which exhibits weak glutamate--cysteine ligase activity.</text>
</comment>
<reference evidence="6 8" key="1">
    <citation type="submission" date="2016-09" db="EMBL/GenBank/DDBJ databases">
        <title>Streptomyces platensis DSM40041, a candidate organism with high potential of specific P450 cytochromes.</title>
        <authorList>
            <person name="Grumaz C."/>
            <person name="Vainshtein Y."/>
            <person name="Kirstahler P."/>
            <person name="Sohn K."/>
        </authorList>
    </citation>
    <scope>NUCLEOTIDE SEQUENCE [LARGE SCALE GENOMIC DNA]</scope>
    <source>
        <strain evidence="6 8">DSM 40041</strain>
    </source>
</reference>
<dbReference type="GeneID" id="90921997"/>